<keyword evidence="4" id="KW-1185">Reference proteome</keyword>
<evidence type="ECO:0000259" key="1">
    <source>
        <dbReference type="Pfam" id="PF00710"/>
    </source>
</evidence>
<dbReference type="Gene3D" id="3.40.50.40">
    <property type="match status" value="1"/>
</dbReference>
<evidence type="ECO:0000313" key="3">
    <source>
        <dbReference type="EMBL" id="MDP9821834.1"/>
    </source>
</evidence>
<dbReference type="InterPro" id="IPR006034">
    <property type="entry name" value="Asparaginase/glutaminase-like"/>
</dbReference>
<feature type="domain" description="L-asparaginase N-terminal" evidence="1">
    <location>
        <begin position="6"/>
        <end position="185"/>
    </location>
</feature>
<dbReference type="InterPro" id="IPR037152">
    <property type="entry name" value="L-asparaginase_N_sf"/>
</dbReference>
<dbReference type="SMART" id="SM00870">
    <property type="entry name" value="Asparaginase"/>
    <property type="match status" value="1"/>
</dbReference>
<dbReference type="Pfam" id="PF17763">
    <property type="entry name" value="Asparaginase_C"/>
    <property type="match status" value="1"/>
</dbReference>
<dbReference type="PIRSF" id="PIRSF001220">
    <property type="entry name" value="L-ASNase_gatD"/>
    <property type="match status" value="1"/>
</dbReference>
<protein>
    <submittedName>
        <fullName evidence="3">L-asparaginase/Glu-tRNA(Gln) amidotransferase subunit D</fullName>
    </submittedName>
</protein>
<dbReference type="PANTHER" id="PTHR11707:SF28">
    <property type="entry name" value="60 KDA LYSOPHOSPHOLIPASE"/>
    <property type="match status" value="1"/>
</dbReference>
<dbReference type="PANTHER" id="PTHR11707">
    <property type="entry name" value="L-ASPARAGINASE"/>
    <property type="match status" value="1"/>
</dbReference>
<comment type="caution">
    <text evidence="3">The sequence shown here is derived from an EMBL/GenBank/DDBJ whole genome shotgun (WGS) entry which is preliminary data.</text>
</comment>
<dbReference type="InterPro" id="IPR027473">
    <property type="entry name" value="L-asparaginase_C"/>
</dbReference>
<name>A0ABT9NNQ6_9ACTN</name>
<dbReference type="RefSeq" id="WP_068124616.1">
    <property type="nucleotide sequence ID" value="NZ_CCXJ01000764.2"/>
</dbReference>
<organism evidence="3 4">
    <name type="scientific">Nocardioides massiliensis</name>
    <dbReference type="NCBI Taxonomy" id="1325935"/>
    <lineage>
        <taxon>Bacteria</taxon>
        <taxon>Bacillati</taxon>
        <taxon>Actinomycetota</taxon>
        <taxon>Actinomycetes</taxon>
        <taxon>Propionibacteriales</taxon>
        <taxon>Nocardioidaceae</taxon>
        <taxon>Nocardioides</taxon>
    </lineage>
</organism>
<accession>A0ABT9NNQ6</accession>
<proteinExistence type="predicted"/>
<dbReference type="PROSITE" id="PS51732">
    <property type="entry name" value="ASN_GLN_ASE_3"/>
    <property type="match status" value="1"/>
</dbReference>
<dbReference type="PIRSF" id="PIRSF500176">
    <property type="entry name" value="L_ASNase"/>
    <property type="match status" value="1"/>
</dbReference>
<evidence type="ECO:0000313" key="4">
    <source>
        <dbReference type="Proteomes" id="UP001240447"/>
    </source>
</evidence>
<dbReference type="SUPFAM" id="SSF53774">
    <property type="entry name" value="Glutaminase/Asparaginase"/>
    <property type="match status" value="1"/>
</dbReference>
<dbReference type="PRINTS" id="PR00139">
    <property type="entry name" value="ASNGLNASE"/>
</dbReference>
<dbReference type="Gene3D" id="3.40.50.1170">
    <property type="entry name" value="L-asparaginase, N-terminal domain"/>
    <property type="match status" value="1"/>
</dbReference>
<dbReference type="EMBL" id="JAUSQM010000001">
    <property type="protein sequence ID" value="MDP9821834.1"/>
    <property type="molecule type" value="Genomic_DNA"/>
</dbReference>
<sequence length="325" mass="33044">MTDRSVHWFALGGTIQAQGHDALDRHRYFRTGQTVDATALLAQWPAAGPAVVVEQIAAGASHNLSPALVLDLARRLRDLDPRTVSGAVVSLGSNALEEVAFLLWLFGPAPVPVVVTAAMRPPTALGTDAHANLFASLTLAGSAEGLRAGTVVVSDDAVLHPVGLTKSHTADVDAFSASGVRLGTVEPGRRPKIHRSGSASPLVGSELPADLAPVFQLASHLGSDGTLVQAAVQAGARGIVAVGLGAGFPPAAELDALRAAHEAGVAICLARRTARGRTTGAAETAPLLSAGELTALQARLVLSVALSGESASTAVLQTLLDDCHA</sequence>
<dbReference type="Proteomes" id="UP001240447">
    <property type="component" value="Unassembled WGS sequence"/>
</dbReference>
<dbReference type="Pfam" id="PF00710">
    <property type="entry name" value="Asparaginase"/>
    <property type="match status" value="1"/>
</dbReference>
<feature type="domain" description="Asparaginase/glutaminase C-terminal" evidence="2">
    <location>
        <begin position="214"/>
        <end position="311"/>
    </location>
</feature>
<dbReference type="InterPro" id="IPR027474">
    <property type="entry name" value="L-asparaginase_N"/>
</dbReference>
<evidence type="ECO:0000259" key="2">
    <source>
        <dbReference type="Pfam" id="PF17763"/>
    </source>
</evidence>
<dbReference type="InterPro" id="IPR040919">
    <property type="entry name" value="Asparaginase_C"/>
</dbReference>
<gene>
    <name evidence="3" type="ORF">J2S59_001643</name>
</gene>
<dbReference type="InterPro" id="IPR036152">
    <property type="entry name" value="Asp/glu_Ase-like_sf"/>
</dbReference>
<reference evidence="3 4" key="1">
    <citation type="submission" date="2023-07" db="EMBL/GenBank/DDBJ databases">
        <title>Sequencing the genomes of 1000 actinobacteria strains.</title>
        <authorList>
            <person name="Klenk H.-P."/>
        </authorList>
    </citation>
    <scope>NUCLEOTIDE SEQUENCE [LARGE SCALE GENOMIC DNA]</scope>
    <source>
        <strain evidence="3 4">GD13</strain>
    </source>
</reference>